<dbReference type="EMBL" id="DWVS01000089">
    <property type="protein sequence ID" value="HJC87104.1"/>
    <property type="molecule type" value="Genomic_DNA"/>
</dbReference>
<dbReference type="InterPro" id="IPR002502">
    <property type="entry name" value="Amidase_domain"/>
</dbReference>
<dbReference type="Gene3D" id="2.30.30.40">
    <property type="entry name" value="SH3 Domains"/>
    <property type="match status" value="1"/>
</dbReference>
<dbReference type="InterPro" id="IPR002901">
    <property type="entry name" value="MGlyc_endo_b_GlcNAc-like_dom"/>
</dbReference>
<dbReference type="SMART" id="SM00644">
    <property type="entry name" value="Ami_2"/>
    <property type="match status" value="1"/>
</dbReference>
<organism evidence="6 7">
    <name type="scientific">Candidatus Eisenbergiella intestinigallinarum</name>
    <dbReference type="NCBI Taxonomy" id="2838549"/>
    <lineage>
        <taxon>Bacteria</taxon>
        <taxon>Bacillati</taxon>
        <taxon>Bacillota</taxon>
        <taxon>Clostridia</taxon>
        <taxon>Lachnospirales</taxon>
        <taxon>Lachnospiraceae</taxon>
        <taxon>Eisenbergiella</taxon>
    </lineage>
</organism>
<dbReference type="PANTHER" id="PTHR30417:SF1">
    <property type="entry name" value="N-ACETYLMURAMOYL-L-ALANINE AMIDASE AMID"/>
    <property type="match status" value="1"/>
</dbReference>
<keyword evidence="3 6" id="KW-0378">Hydrolase</keyword>
<protein>
    <recommendedName>
        <fullName evidence="2">N-acetylmuramoyl-L-alanine amidase</fullName>
        <ecNumber evidence="2">3.5.1.28</ecNumber>
    </recommendedName>
</protein>
<dbReference type="Gene3D" id="3.40.80.10">
    <property type="entry name" value="Peptidoglycan recognition protein-like"/>
    <property type="match status" value="1"/>
</dbReference>
<dbReference type="Pfam" id="PF01832">
    <property type="entry name" value="Glucosaminidase"/>
    <property type="match status" value="1"/>
</dbReference>
<dbReference type="AlphaFoldDB" id="A0A9D2TSI3"/>
<dbReference type="InterPro" id="IPR051206">
    <property type="entry name" value="NAMLAA_amidase_2"/>
</dbReference>
<evidence type="ECO:0000256" key="2">
    <source>
        <dbReference type="ARBA" id="ARBA00011901"/>
    </source>
</evidence>
<accession>A0A9D2TSI3</accession>
<evidence type="ECO:0000313" key="7">
    <source>
        <dbReference type="Proteomes" id="UP000823922"/>
    </source>
</evidence>
<keyword evidence="4" id="KW-0961">Cell wall biogenesis/degradation</keyword>
<dbReference type="GO" id="GO:0009253">
    <property type="term" value="P:peptidoglycan catabolic process"/>
    <property type="evidence" value="ECO:0007669"/>
    <property type="project" value="InterPro"/>
</dbReference>
<reference evidence="6" key="2">
    <citation type="submission" date="2021-04" db="EMBL/GenBank/DDBJ databases">
        <authorList>
            <person name="Gilroy R."/>
        </authorList>
    </citation>
    <scope>NUCLEOTIDE SEQUENCE</scope>
    <source>
        <strain evidence="6">ChiBcec1-1630</strain>
    </source>
</reference>
<dbReference type="Pfam" id="PF01510">
    <property type="entry name" value="Amidase_2"/>
    <property type="match status" value="1"/>
</dbReference>
<dbReference type="InterPro" id="IPR036505">
    <property type="entry name" value="Amidase/PGRP_sf"/>
</dbReference>
<proteinExistence type="predicted"/>
<evidence type="ECO:0000256" key="4">
    <source>
        <dbReference type="ARBA" id="ARBA00023316"/>
    </source>
</evidence>
<dbReference type="GO" id="GO:0004040">
    <property type="term" value="F:amidase activity"/>
    <property type="evidence" value="ECO:0007669"/>
    <property type="project" value="InterPro"/>
</dbReference>
<dbReference type="PANTHER" id="PTHR30417">
    <property type="entry name" value="N-ACETYLMURAMOYL-L-ALANINE AMIDASE AMID"/>
    <property type="match status" value="1"/>
</dbReference>
<dbReference type="GO" id="GO:0009254">
    <property type="term" value="P:peptidoglycan turnover"/>
    <property type="evidence" value="ECO:0007669"/>
    <property type="project" value="TreeGrafter"/>
</dbReference>
<name>A0A9D2TSI3_9FIRM</name>
<evidence type="ECO:0000256" key="1">
    <source>
        <dbReference type="ARBA" id="ARBA00001561"/>
    </source>
</evidence>
<dbReference type="SUPFAM" id="SSF55846">
    <property type="entry name" value="N-acetylmuramoyl-L-alanine amidase-like"/>
    <property type="match status" value="1"/>
</dbReference>
<evidence type="ECO:0000313" key="6">
    <source>
        <dbReference type="EMBL" id="HJC87104.1"/>
    </source>
</evidence>
<comment type="caution">
    <text evidence="6">The sequence shown here is derived from an EMBL/GenBank/DDBJ whole genome shotgun (WGS) entry which is preliminary data.</text>
</comment>
<evidence type="ECO:0000259" key="5">
    <source>
        <dbReference type="SMART" id="SM00644"/>
    </source>
</evidence>
<dbReference type="CDD" id="cd06583">
    <property type="entry name" value="PGRP"/>
    <property type="match status" value="1"/>
</dbReference>
<dbReference type="Proteomes" id="UP000823922">
    <property type="component" value="Unassembled WGS sequence"/>
</dbReference>
<evidence type="ECO:0000256" key="3">
    <source>
        <dbReference type="ARBA" id="ARBA00022801"/>
    </source>
</evidence>
<dbReference type="EC" id="3.5.1.28" evidence="2"/>
<comment type="catalytic activity">
    <reaction evidence="1">
        <text>Hydrolyzes the link between N-acetylmuramoyl residues and L-amino acid residues in certain cell-wall glycopeptides.</text>
        <dbReference type="EC" id="3.5.1.28"/>
    </reaction>
</comment>
<feature type="domain" description="N-acetylmuramoyl-L-alanine amidase" evidence="5">
    <location>
        <begin position="11"/>
        <end position="168"/>
    </location>
</feature>
<reference evidence="6" key="1">
    <citation type="journal article" date="2021" name="PeerJ">
        <title>Extensive microbial diversity within the chicken gut microbiome revealed by metagenomics and culture.</title>
        <authorList>
            <person name="Gilroy R."/>
            <person name="Ravi A."/>
            <person name="Getino M."/>
            <person name="Pursley I."/>
            <person name="Horton D.L."/>
            <person name="Alikhan N.F."/>
            <person name="Baker D."/>
            <person name="Gharbi K."/>
            <person name="Hall N."/>
            <person name="Watson M."/>
            <person name="Adriaenssens E.M."/>
            <person name="Foster-Nyarko E."/>
            <person name="Jarju S."/>
            <person name="Secka A."/>
            <person name="Antonio M."/>
            <person name="Oren A."/>
            <person name="Chaudhuri R.R."/>
            <person name="La Ragione R."/>
            <person name="Hildebrand F."/>
            <person name="Pallen M.J."/>
        </authorList>
    </citation>
    <scope>NUCLEOTIDE SEQUENCE</scope>
    <source>
        <strain evidence="6">ChiBcec1-1630</strain>
    </source>
</reference>
<dbReference type="GO" id="GO:0071555">
    <property type="term" value="P:cell wall organization"/>
    <property type="evidence" value="ECO:0007669"/>
    <property type="project" value="UniProtKB-KW"/>
</dbReference>
<gene>
    <name evidence="6" type="ORF">H9926_03700</name>
</gene>
<sequence length="502" mass="53568">MKLVESILTKNPCYTSGRKITVKGLMLHSVGCNQPKASVFINSWNSASYDRACVHGFIDANDGTVYQTLPWNHRGWHCGSGSRGSGNNTHIGVEMCEPACIKYTGGSSFTCSDPAAAKGCAERTYQAAVELFAMLCRQYSLNPLADGVVISHREGHARGIASNHADPEHLWSQLGMGYTMDTFRKAVKAAMDGGSSNNTSGYTRIMGTAVATAEQMKSYLKAKNPNVPQSVLDIIPLYLSEGQAEGVRGDIAFAQSCLETGNFTFSGSAVTLDQNNFCGMGVTSNGMKGNSFDTPQLGIRAQIQHLKAYACADALVNACVDPRFKYVTRGCAEYVEWLGQQENPQGKGWAAGAGYGGKILSILKGICGTAGGTSQASPVWYRVRKTWADAKSQKGAFHELSNAKACADEHPRYSVFDESGKVIYTGKNSGSQASFQPYLVKVSIPDLNIRKGPGTNYAKTGKYTGVGVFTIVAESSGAGSSKGWGKLKSGAGWVALDYGQKL</sequence>
<dbReference type="GO" id="GO:0008745">
    <property type="term" value="F:N-acetylmuramoyl-L-alanine amidase activity"/>
    <property type="evidence" value="ECO:0007669"/>
    <property type="project" value="UniProtKB-EC"/>
</dbReference>